<dbReference type="GO" id="GO:0000166">
    <property type="term" value="F:nucleotide binding"/>
    <property type="evidence" value="ECO:0007669"/>
    <property type="project" value="UniProtKB-KW"/>
</dbReference>
<evidence type="ECO:0000256" key="1">
    <source>
        <dbReference type="ARBA" id="ARBA00022741"/>
    </source>
</evidence>
<dbReference type="GO" id="GO:0006777">
    <property type="term" value="P:Mo-molybdopterin cofactor biosynthetic process"/>
    <property type="evidence" value="ECO:0007669"/>
    <property type="project" value="InterPro"/>
</dbReference>
<dbReference type="GO" id="GO:1990133">
    <property type="term" value="C:molybdopterin adenylyltransferase complex"/>
    <property type="evidence" value="ECO:0007669"/>
    <property type="project" value="TreeGrafter"/>
</dbReference>
<keyword evidence="1" id="KW-0547">Nucleotide-binding</keyword>
<evidence type="ECO:0000313" key="5">
    <source>
        <dbReference type="Proteomes" id="UP000185596"/>
    </source>
</evidence>
<dbReference type="InterPro" id="IPR012675">
    <property type="entry name" value="Beta-grasp_dom_sf"/>
</dbReference>
<sequence length="92" mass="9227">MGVTAAPSTTTVRVRFFAGARAAVGHDEETVRLPGGATLHDLVADLGGRHGAGLTRVLTACSFLLDAVAVRDTSTAVPDGATVDVLPPFAGG</sequence>
<dbReference type="PANTHER" id="PTHR33359:SF1">
    <property type="entry name" value="MOLYBDOPTERIN SYNTHASE SULFUR CARRIER SUBUNIT"/>
    <property type="match status" value="1"/>
</dbReference>
<dbReference type="PANTHER" id="PTHR33359">
    <property type="entry name" value="MOLYBDOPTERIN SYNTHASE SULFUR CARRIER SUBUNIT"/>
    <property type="match status" value="1"/>
</dbReference>
<dbReference type="InterPro" id="IPR016155">
    <property type="entry name" value="Mopterin_synth/thiamin_S_b"/>
</dbReference>
<dbReference type="InterPro" id="IPR003749">
    <property type="entry name" value="ThiS/MoaD-like"/>
</dbReference>
<organism evidence="4 5">
    <name type="scientific">Actinophytocola xanthii</name>
    <dbReference type="NCBI Taxonomy" id="1912961"/>
    <lineage>
        <taxon>Bacteria</taxon>
        <taxon>Bacillati</taxon>
        <taxon>Actinomycetota</taxon>
        <taxon>Actinomycetes</taxon>
        <taxon>Pseudonocardiales</taxon>
        <taxon>Pseudonocardiaceae</taxon>
    </lineage>
</organism>
<proteinExistence type="inferred from homology"/>
<dbReference type="SUPFAM" id="SSF54285">
    <property type="entry name" value="MoaD/ThiS"/>
    <property type="match status" value="1"/>
</dbReference>
<dbReference type="InterPro" id="IPR044672">
    <property type="entry name" value="MOCS2A"/>
</dbReference>
<dbReference type="STRING" id="1912961.BU204_09470"/>
<comment type="caution">
    <text evidence="4">The sequence shown here is derived from an EMBL/GenBank/DDBJ whole genome shotgun (WGS) entry which is preliminary data.</text>
</comment>
<dbReference type="Pfam" id="PF02597">
    <property type="entry name" value="ThiS"/>
    <property type="match status" value="1"/>
</dbReference>
<accession>A0A1Q8CTR5</accession>
<evidence type="ECO:0000313" key="4">
    <source>
        <dbReference type="EMBL" id="OLF17724.1"/>
    </source>
</evidence>
<dbReference type="Gene3D" id="3.10.20.30">
    <property type="match status" value="1"/>
</dbReference>
<keyword evidence="5" id="KW-1185">Reference proteome</keyword>
<reference evidence="4 5" key="1">
    <citation type="submission" date="2016-12" db="EMBL/GenBank/DDBJ databases">
        <title>The draft genome sequence of Actinophytocola sp. 11-183.</title>
        <authorList>
            <person name="Wang W."/>
            <person name="Yuan L."/>
        </authorList>
    </citation>
    <scope>NUCLEOTIDE SEQUENCE [LARGE SCALE GENOMIC DNA]</scope>
    <source>
        <strain evidence="4 5">11-183</strain>
    </source>
</reference>
<evidence type="ECO:0000256" key="2">
    <source>
        <dbReference type="ARBA" id="ARBA00024200"/>
    </source>
</evidence>
<name>A0A1Q8CTR5_9PSEU</name>
<dbReference type="EMBL" id="MSIE01000014">
    <property type="protein sequence ID" value="OLF17724.1"/>
    <property type="molecule type" value="Genomic_DNA"/>
</dbReference>
<dbReference type="CDD" id="cd00754">
    <property type="entry name" value="Ubl_MoaD"/>
    <property type="match status" value="1"/>
</dbReference>
<protein>
    <recommendedName>
        <fullName evidence="3">Molybdopterin synthase sulfur carrier subunit</fullName>
    </recommendedName>
</protein>
<comment type="similarity">
    <text evidence="2">Belongs to the MoaD family.</text>
</comment>
<evidence type="ECO:0000256" key="3">
    <source>
        <dbReference type="ARBA" id="ARBA00024247"/>
    </source>
</evidence>
<dbReference type="AlphaFoldDB" id="A0A1Q8CTR5"/>
<gene>
    <name evidence="4" type="ORF">BU204_09470</name>
</gene>
<dbReference type="Proteomes" id="UP000185596">
    <property type="component" value="Unassembled WGS sequence"/>
</dbReference>